<comment type="caution">
    <text evidence="2">The sequence shown here is derived from an EMBL/GenBank/DDBJ whole genome shotgun (WGS) entry which is preliminary data.</text>
</comment>
<sequence length="142" mass="15413">MRDTALLTQMALGLIRAPAYVRSLPDVAMTGTCSQECSELGHSDACWMPGQPSPARKTRTLPKLSTFVPYQERGGTLGRLANGEPRPRLPPSRSAYAPNDHSPNHHVPIEEVPLSVTSEFPPTSPTSNHAPKREITCDQSVS</sequence>
<accession>A0A556V563</accession>
<proteinExistence type="predicted"/>
<feature type="region of interest" description="Disordered" evidence="1">
    <location>
        <begin position="71"/>
        <end position="142"/>
    </location>
</feature>
<feature type="compositionally biased region" description="Polar residues" evidence="1">
    <location>
        <begin position="115"/>
        <end position="129"/>
    </location>
</feature>
<dbReference type="Proteomes" id="UP000319801">
    <property type="component" value="Unassembled WGS sequence"/>
</dbReference>
<evidence type="ECO:0000313" key="3">
    <source>
        <dbReference type="Proteomes" id="UP000319801"/>
    </source>
</evidence>
<evidence type="ECO:0000313" key="2">
    <source>
        <dbReference type="EMBL" id="TSV15263.1"/>
    </source>
</evidence>
<dbReference type="EMBL" id="VCAZ01000123">
    <property type="protein sequence ID" value="TSV15263.1"/>
    <property type="molecule type" value="Genomic_DNA"/>
</dbReference>
<name>A0A556V563_BAGYA</name>
<reference evidence="2 3" key="1">
    <citation type="journal article" date="2019" name="Genome Biol. Evol.">
        <title>Whole-Genome Sequencing of the Giant Devil Catfish, Bagarius yarrelli.</title>
        <authorList>
            <person name="Jiang W."/>
            <person name="Lv Y."/>
            <person name="Cheng L."/>
            <person name="Yang K."/>
            <person name="Chao B."/>
            <person name="Wang X."/>
            <person name="Li Y."/>
            <person name="Pan X."/>
            <person name="You X."/>
            <person name="Zhang Y."/>
            <person name="Yang J."/>
            <person name="Li J."/>
            <person name="Zhang X."/>
            <person name="Liu S."/>
            <person name="Sun C."/>
            <person name="Yang J."/>
            <person name="Shi Q."/>
        </authorList>
    </citation>
    <scope>NUCLEOTIDE SEQUENCE [LARGE SCALE GENOMIC DNA]</scope>
    <source>
        <strain evidence="2">JWS20170419001</strain>
        <tissue evidence="2">Muscle</tissue>
    </source>
</reference>
<gene>
    <name evidence="2" type="ORF">Baya_13249</name>
</gene>
<protein>
    <submittedName>
        <fullName evidence="2">Protocadherin-9</fullName>
    </submittedName>
</protein>
<organism evidence="2 3">
    <name type="scientific">Bagarius yarrelli</name>
    <name type="common">Goonch</name>
    <name type="synonym">Bagrus yarrelli</name>
    <dbReference type="NCBI Taxonomy" id="175774"/>
    <lineage>
        <taxon>Eukaryota</taxon>
        <taxon>Metazoa</taxon>
        <taxon>Chordata</taxon>
        <taxon>Craniata</taxon>
        <taxon>Vertebrata</taxon>
        <taxon>Euteleostomi</taxon>
        <taxon>Actinopterygii</taxon>
        <taxon>Neopterygii</taxon>
        <taxon>Teleostei</taxon>
        <taxon>Ostariophysi</taxon>
        <taxon>Siluriformes</taxon>
        <taxon>Sisoridae</taxon>
        <taxon>Sisorinae</taxon>
        <taxon>Bagarius</taxon>
    </lineage>
</organism>
<dbReference type="OrthoDB" id="9017167at2759"/>
<keyword evidence="3" id="KW-1185">Reference proteome</keyword>
<evidence type="ECO:0000256" key="1">
    <source>
        <dbReference type="SAM" id="MobiDB-lite"/>
    </source>
</evidence>
<dbReference type="AlphaFoldDB" id="A0A556V563"/>